<evidence type="ECO:0000313" key="4">
    <source>
        <dbReference type="EMBL" id="EDV00542.1"/>
    </source>
</evidence>
<dbReference type="InterPro" id="IPR003423">
    <property type="entry name" value="OMP_efflux"/>
</dbReference>
<dbReference type="PROSITE" id="PS51257">
    <property type="entry name" value="PROKAR_LIPOPROTEIN"/>
    <property type="match status" value="1"/>
</dbReference>
<reference evidence="4 5" key="1">
    <citation type="submission" date="2008-04" db="EMBL/GenBank/DDBJ databases">
        <title>Draft genome sequence of Bacteroides coprocola (DSM 17136).</title>
        <authorList>
            <person name="Sudarsanam P."/>
            <person name="Ley R."/>
            <person name="Guruge J."/>
            <person name="Turnbaugh P.J."/>
            <person name="Mahowald M."/>
            <person name="Liep D."/>
            <person name="Gordon J."/>
        </authorList>
    </citation>
    <scope>NUCLEOTIDE SEQUENCE [LARGE SCALE GENOMIC DNA]</scope>
    <source>
        <strain evidence="4 5">DSM 17136</strain>
    </source>
</reference>
<keyword evidence="3" id="KW-0175">Coiled coil</keyword>
<sequence>MIKTIMKKQILGAMCLAAMMSSCHIYKAYDRPESIDASGIYRDPASATDTLVADTSNMGNLPWKEVFRDAKLQALIEEGLANNVDMQAAALRVQEAKVMLTAAKLSYLPSINLAPQGTTTSMGGGSYVKAYQLPAVASWEIDLFGKILNTKRGQKVAYEQSKYAEQAVRSQIICGIANIYYSLLMLDRQVEITTETAAIYKENVRVMEAMKVAGMTTEAGVAQMRAASHQVEASLMDLKRQVRETENSLAVLLAKAPQTIDRNTLGEQVMPEELTAGVPLQLLENRPDVKMAEMTLAAAYYTTNSARAAFYPGLNITGTAGWTNGSGISVVNPGEFMLQALASLAQPIFNNGKLVANLKVSKAEEKIAKMNYQQTILEAGKEVSDALFLYDTQNKKLIEDRGQVEQLDKAVTYTKALFQSGEATYLEILTAQQNLLSAQLSEVSDNFQRMQAVINLYSALGGGRE</sequence>
<dbReference type="Gene3D" id="2.20.200.10">
    <property type="entry name" value="Outer membrane efflux proteins (OEP)"/>
    <property type="match status" value="1"/>
</dbReference>
<accession>B3JKN2</accession>
<comment type="similarity">
    <text evidence="1 2">Belongs to the outer membrane factor (OMF) (TC 1.B.17) family.</text>
</comment>
<dbReference type="PANTHER" id="PTHR30203:SF33">
    <property type="entry name" value="BLR4455 PROTEIN"/>
    <property type="match status" value="1"/>
</dbReference>
<keyword evidence="2" id="KW-1134">Transmembrane beta strand</keyword>
<proteinExistence type="inferred from homology"/>
<dbReference type="NCBIfam" id="TIGR01845">
    <property type="entry name" value="outer_NodT"/>
    <property type="match status" value="1"/>
</dbReference>
<evidence type="ECO:0000256" key="3">
    <source>
        <dbReference type="SAM" id="Coils"/>
    </source>
</evidence>
<dbReference type="HOGENOM" id="CLU_012817_13_3_10"/>
<dbReference type="SUPFAM" id="SSF56954">
    <property type="entry name" value="Outer membrane efflux proteins (OEP)"/>
    <property type="match status" value="1"/>
</dbReference>
<comment type="caution">
    <text evidence="4">The sequence shown here is derived from an EMBL/GenBank/DDBJ whole genome shotgun (WGS) entry which is preliminary data.</text>
</comment>
<dbReference type="eggNOG" id="COG1538">
    <property type="taxonomic scope" value="Bacteria"/>
</dbReference>
<dbReference type="Proteomes" id="UP000003146">
    <property type="component" value="Unassembled WGS sequence"/>
</dbReference>
<dbReference type="Gene3D" id="1.20.1600.10">
    <property type="entry name" value="Outer membrane efflux proteins (OEP)"/>
    <property type="match status" value="1"/>
</dbReference>
<reference evidence="4 5" key="2">
    <citation type="submission" date="2008-04" db="EMBL/GenBank/DDBJ databases">
        <authorList>
            <person name="Fulton L."/>
            <person name="Clifton S."/>
            <person name="Fulton B."/>
            <person name="Xu J."/>
            <person name="Minx P."/>
            <person name="Pepin K.H."/>
            <person name="Johnson M."/>
            <person name="Thiruvilangam P."/>
            <person name="Bhonagiri V."/>
            <person name="Nash W.E."/>
            <person name="Mardis E.R."/>
            <person name="Wilson R.K."/>
        </authorList>
    </citation>
    <scope>NUCLEOTIDE SEQUENCE [LARGE SCALE GENOMIC DNA]</scope>
    <source>
        <strain evidence="4 5">DSM 17136</strain>
    </source>
</reference>
<evidence type="ECO:0000256" key="2">
    <source>
        <dbReference type="RuleBase" id="RU362097"/>
    </source>
</evidence>
<feature type="coiled-coil region" evidence="3">
    <location>
        <begin position="228"/>
        <end position="255"/>
    </location>
</feature>
<organism evidence="4 5">
    <name type="scientific">Phocaeicola coprocola DSM 17136</name>
    <dbReference type="NCBI Taxonomy" id="470145"/>
    <lineage>
        <taxon>Bacteria</taxon>
        <taxon>Pseudomonadati</taxon>
        <taxon>Bacteroidota</taxon>
        <taxon>Bacteroidia</taxon>
        <taxon>Bacteroidales</taxon>
        <taxon>Bacteroidaceae</taxon>
        <taxon>Phocaeicola</taxon>
    </lineage>
</organism>
<dbReference type="InterPro" id="IPR010131">
    <property type="entry name" value="MdtP/NodT-like"/>
</dbReference>
<keyword evidence="2" id="KW-0812">Transmembrane</keyword>
<dbReference type="STRING" id="470145.BACCOP_02463"/>
<protein>
    <submittedName>
        <fullName evidence="4">Efflux transporter, outer membrane factor lipoprotein, NodT family</fullName>
    </submittedName>
</protein>
<dbReference type="EMBL" id="ABIY02000095">
    <property type="protein sequence ID" value="EDV00542.1"/>
    <property type="molecule type" value="Genomic_DNA"/>
</dbReference>
<evidence type="ECO:0000313" key="5">
    <source>
        <dbReference type="Proteomes" id="UP000003146"/>
    </source>
</evidence>
<dbReference type="AlphaFoldDB" id="B3JKN2"/>
<dbReference type="GO" id="GO:0015562">
    <property type="term" value="F:efflux transmembrane transporter activity"/>
    <property type="evidence" value="ECO:0007669"/>
    <property type="project" value="InterPro"/>
</dbReference>
<dbReference type="GO" id="GO:0005886">
    <property type="term" value="C:plasma membrane"/>
    <property type="evidence" value="ECO:0007669"/>
    <property type="project" value="UniProtKB-SubCell"/>
</dbReference>
<keyword evidence="2 4" id="KW-0449">Lipoprotein</keyword>
<name>B3JKN2_9BACT</name>
<keyword evidence="2" id="KW-0472">Membrane</keyword>
<dbReference type="PANTHER" id="PTHR30203">
    <property type="entry name" value="OUTER MEMBRANE CATION EFFLUX PROTEIN"/>
    <property type="match status" value="1"/>
</dbReference>
<evidence type="ECO:0000256" key="1">
    <source>
        <dbReference type="ARBA" id="ARBA00007613"/>
    </source>
</evidence>
<keyword evidence="2" id="KW-0564">Palmitate</keyword>
<dbReference type="Pfam" id="PF02321">
    <property type="entry name" value="OEP"/>
    <property type="match status" value="2"/>
</dbReference>
<comment type="subcellular location">
    <subcellularLocation>
        <location evidence="2">Cell membrane</location>
        <topology evidence="2">Lipid-anchor</topology>
    </subcellularLocation>
</comment>
<gene>
    <name evidence="4" type="ORF">BACCOP_02463</name>
</gene>